<comment type="caution">
    <text evidence="8">The sequence shown here is derived from an EMBL/GenBank/DDBJ whole genome shotgun (WGS) entry which is preliminary data.</text>
</comment>
<dbReference type="CDD" id="cd17502">
    <property type="entry name" value="MFS_Azr1_MDR_like"/>
    <property type="match status" value="1"/>
</dbReference>
<dbReference type="GO" id="GO:0005886">
    <property type="term" value="C:plasma membrane"/>
    <property type="evidence" value="ECO:0007669"/>
    <property type="project" value="TreeGrafter"/>
</dbReference>
<dbReference type="Pfam" id="PF07690">
    <property type="entry name" value="MFS_1"/>
    <property type="match status" value="1"/>
</dbReference>
<dbReference type="PROSITE" id="PS50850">
    <property type="entry name" value="MFS"/>
    <property type="match status" value="1"/>
</dbReference>
<keyword evidence="3 6" id="KW-0812">Transmembrane</keyword>
<feature type="transmembrane region" description="Helical" evidence="6">
    <location>
        <begin position="139"/>
        <end position="158"/>
    </location>
</feature>
<evidence type="ECO:0000313" key="9">
    <source>
        <dbReference type="Proteomes" id="UP000758603"/>
    </source>
</evidence>
<accession>A0A9P8UP56</accession>
<feature type="transmembrane region" description="Helical" evidence="6">
    <location>
        <begin position="373"/>
        <end position="391"/>
    </location>
</feature>
<keyword evidence="5 6" id="KW-0472">Membrane</keyword>
<dbReference type="RefSeq" id="XP_045960020.1">
    <property type="nucleotide sequence ID" value="XM_046097735.1"/>
</dbReference>
<dbReference type="InterPro" id="IPR011701">
    <property type="entry name" value="MFS"/>
</dbReference>
<dbReference type="Proteomes" id="UP000758603">
    <property type="component" value="Unassembled WGS sequence"/>
</dbReference>
<dbReference type="PRINTS" id="PR01036">
    <property type="entry name" value="TCRTETB"/>
</dbReference>
<dbReference type="PANTHER" id="PTHR23501:SF102">
    <property type="entry name" value="DRUG TRANSPORTER, PUTATIVE (AFU_ORTHOLOGUE AFUA_3G08530)-RELATED"/>
    <property type="match status" value="1"/>
</dbReference>
<protein>
    <submittedName>
        <fullName evidence="8">Major facilitator superfamily domain-containing protein</fullName>
    </submittedName>
</protein>
<feature type="transmembrane region" description="Helical" evidence="6">
    <location>
        <begin position="108"/>
        <end position="127"/>
    </location>
</feature>
<feature type="domain" description="Major facilitator superfamily (MFS) profile" evidence="7">
    <location>
        <begin position="74"/>
        <end position="561"/>
    </location>
</feature>
<feature type="transmembrane region" description="Helical" evidence="6">
    <location>
        <begin position="334"/>
        <end position="353"/>
    </location>
</feature>
<name>A0A9P8UP56_9PEZI</name>
<evidence type="ECO:0000256" key="6">
    <source>
        <dbReference type="SAM" id="Phobius"/>
    </source>
</evidence>
<dbReference type="Gene3D" id="1.20.1720.10">
    <property type="entry name" value="Multidrug resistance protein D"/>
    <property type="match status" value="1"/>
</dbReference>
<feature type="transmembrane region" description="Helical" evidence="6">
    <location>
        <begin position="197"/>
        <end position="219"/>
    </location>
</feature>
<evidence type="ECO:0000256" key="2">
    <source>
        <dbReference type="ARBA" id="ARBA00007520"/>
    </source>
</evidence>
<feature type="transmembrane region" description="Helical" evidence="6">
    <location>
        <begin position="262"/>
        <end position="282"/>
    </location>
</feature>
<evidence type="ECO:0000256" key="1">
    <source>
        <dbReference type="ARBA" id="ARBA00004141"/>
    </source>
</evidence>
<comment type="similarity">
    <text evidence="2">Belongs to the major facilitator superfamily. TCR/Tet family.</text>
</comment>
<dbReference type="PANTHER" id="PTHR23501">
    <property type="entry name" value="MAJOR FACILITATOR SUPERFAMILY"/>
    <property type="match status" value="1"/>
</dbReference>
<reference evidence="8" key="1">
    <citation type="journal article" date="2021" name="Nat. Commun.">
        <title>Genetic determinants of endophytism in the Arabidopsis root mycobiome.</title>
        <authorList>
            <person name="Mesny F."/>
            <person name="Miyauchi S."/>
            <person name="Thiergart T."/>
            <person name="Pickel B."/>
            <person name="Atanasova L."/>
            <person name="Karlsson M."/>
            <person name="Huettel B."/>
            <person name="Barry K.W."/>
            <person name="Haridas S."/>
            <person name="Chen C."/>
            <person name="Bauer D."/>
            <person name="Andreopoulos W."/>
            <person name="Pangilinan J."/>
            <person name="LaButti K."/>
            <person name="Riley R."/>
            <person name="Lipzen A."/>
            <person name="Clum A."/>
            <person name="Drula E."/>
            <person name="Henrissat B."/>
            <person name="Kohler A."/>
            <person name="Grigoriev I.V."/>
            <person name="Martin F.M."/>
            <person name="Hacquard S."/>
        </authorList>
    </citation>
    <scope>NUCLEOTIDE SEQUENCE</scope>
    <source>
        <strain evidence="8">MPI-SDFR-AT-0073</strain>
    </source>
</reference>
<feature type="transmembrane region" description="Helical" evidence="6">
    <location>
        <begin position="231"/>
        <end position="250"/>
    </location>
</feature>
<dbReference type="InterPro" id="IPR036259">
    <property type="entry name" value="MFS_trans_sf"/>
</dbReference>
<sequence>MSHVQGITQIVRAVQVDGNDGDANDPITGGPGPEIRTSATIANTNTSAEHRDGLIAANQPPDARRPSSTAVVLLMSPLCLSVFLSSLDLTVVTPAIPSIASTFHAVEGYVWVGGAFVLASTAITPVWGSVADIWGRKPIMLTSLVLFLGGSLLCALAPKLGALIAGRAIQGLGSSGMSAMVNTIICDTFSMRDRGLYLAITSGVWAVGSAVGPIIGGVLTSRLDWRWCFWINLPIGVLVFIVLLFYLNVPSPNTPVLVGLKAIDWSGSLLIVGSATMVLLGLEFGDVVFPWSSTTVICLIVFGVVVIGIFVANEWKIAMNPVIPLRLFSSRSTVAAYVVYACTFYVLIGLSYYIPLYSQSVLGANALQSGVQLLPLIVSCSLAAAATGAFIQRTGVYLPVMYAAQVMLTLGVGLLINIHYNESITKMVVFEIIIGVGVGMNIEPPLLAAQAAATVLDTAAVIATMNFTRSISTAVAIVVGGVIFQNQMSAANADLVTRLGSQLASAFDGDQATANVELISSLPPAQAIQVRQAYFGAFRGVWIMVRCPQYATFSNGDILLT</sequence>
<comment type="subcellular location">
    <subcellularLocation>
        <location evidence="1">Membrane</location>
        <topology evidence="1">Multi-pass membrane protein</topology>
    </subcellularLocation>
</comment>
<dbReference type="GeneID" id="70126627"/>
<keyword evidence="4 6" id="KW-1133">Transmembrane helix</keyword>
<dbReference type="GO" id="GO:0022857">
    <property type="term" value="F:transmembrane transporter activity"/>
    <property type="evidence" value="ECO:0007669"/>
    <property type="project" value="InterPro"/>
</dbReference>
<dbReference type="SUPFAM" id="SSF103473">
    <property type="entry name" value="MFS general substrate transporter"/>
    <property type="match status" value="1"/>
</dbReference>
<feature type="transmembrane region" description="Helical" evidence="6">
    <location>
        <begin position="398"/>
        <end position="420"/>
    </location>
</feature>
<keyword evidence="9" id="KW-1185">Reference proteome</keyword>
<evidence type="ECO:0000256" key="3">
    <source>
        <dbReference type="ARBA" id="ARBA00022692"/>
    </source>
</evidence>
<evidence type="ECO:0000256" key="4">
    <source>
        <dbReference type="ARBA" id="ARBA00022989"/>
    </source>
</evidence>
<gene>
    <name evidence="8" type="ORF">BKA67DRAFT_515535</name>
</gene>
<feature type="transmembrane region" description="Helical" evidence="6">
    <location>
        <begin position="71"/>
        <end position="96"/>
    </location>
</feature>
<dbReference type="AlphaFoldDB" id="A0A9P8UP56"/>
<organism evidence="8 9">
    <name type="scientific">Truncatella angustata</name>
    <dbReference type="NCBI Taxonomy" id="152316"/>
    <lineage>
        <taxon>Eukaryota</taxon>
        <taxon>Fungi</taxon>
        <taxon>Dikarya</taxon>
        <taxon>Ascomycota</taxon>
        <taxon>Pezizomycotina</taxon>
        <taxon>Sordariomycetes</taxon>
        <taxon>Xylariomycetidae</taxon>
        <taxon>Amphisphaeriales</taxon>
        <taxon>Sporocadaceae</taxon>
        <taxon>Truncatella</taxon>
    </lineage>
</organism>
<dbReference type="Gene3D" id="1.20.1250.20">
    <property type="entry name" value="MFS general substrate transporter like domains"/>
    <property type="match status" value="1"/>
</dbReference>
<evidence type="ECO:0000256" key="5">
    <source>
        <dbReference type="ARBA" id="ARBA00023136"/>
    </source>
</evidence>
<proteinExistence type="inferred from homology"/>
<evidence type="ECO:0000259" key="7">
    <source>
        <dbReference type="PROSITE" id="PS50850"/>
    </source>
</evidence>
<dbReference type="InterPro" id="IPR020846">
    <property type="entry name" value="MFS_dom"/>
</dbReference>
<dbReference type="OrthoDB" id="10021397at2759"/>
<dbReference type="EMBL" id="JAGPXC010000003">
    <property type="protein sequence ID" value="KAH6655755.1"/>
    <property type="molecule type" value="Genomic_DNA"/>
</dbReference>
<evidence type="ECO:0000313" key="8">
    <source>
        <dbReference type="EMBL" id="KAH6655755.1"/>
    </source>
</evidence>
<feature type="transmembrane region" description="Helical" evidence="6">
    <location>
        <begin position="288"/>
        <end position="313"/>
    </location>
</feature>